<accession>A0A9W7G0Z5</accession>
<dbReference type="GO" id="GO:0016616">
    <property type="term" value="F:oxidoreductase activity, acting on the CH-OH group of donors, NAD or NADP as acceptor"/>
    <property type="evidence" value="ECO:0007669"/>
    <property type="project" value="TreeGrafter"/>
</dbReference>
<dbReference type="EMBL" id="BRYA01000636">
    <property type="protein sequence ID" value="GMI26875.1"/>
    <property type="molecule type" value="Genomic_DNA"/>
</dbReference>
<dbReference type="PANTHER" id="PTHR45458:SF1">
    <property type="entry name" value="SHORT CHAIN DEHYDROGENASE"/>
    <property type="match status" value="1"/>
</dbReference>
<dbReference type="AlphaFoldDB" id="A0A9W7G0Z5"/>
<dbReference type="Proteomes" id="UP001165065">
    <property type="component" value="Unassembled WGS sequence"/>
</dbReference>
<sequence length="278" mass="29921">MASRYSLPDQPARFAKAKAEKNARHLDIDSCYDPAFLAGKRVAVTGANRGIGLSLAKELTAQGAKVVGLVRKSSPELDALNPDEVITGIDVTSDEACASIGGKVKNGPIDILINNAGYFYEPVEKIEGGELNFSEEMKMIDICAVGPLRVTSALYNANLLTKEKSTIAMITSQGGSIDWRTTQNPDGGDYGHHMSKAAANMMGVLVAQEMRKFGIACGILHPGFNKTEMTAKYAKIWEVEGAVDAEVGAKRVLHEVGRINMETTGKFINCEDGLEIPW</sequence>
<dbReference type="SUPFAM" id="SSF51735">
    <property type="entry name" value="NAD(P)-binding Rossmann-fold domains"/>
    <property type="match status" value="1"/>
</dbReference>
<dbReference type="Pfam" id="PF00106">
    <property type="entry name" value="adh_short"/>
    <property type="match status" value="1"/>
</dbReference>
<organism evidence="1 2">
    <name type="scientific">Triparma columacea</name>
    <dbReference type="NCBI Taxonomy" id="722753"/>
    <lineage>
        <taxon>Eukaryota</taxon>
        <taxon>Sar</taxon>
        <taxon>Stramenopiles</taxon>
        <taxon>Ochrophyta</taxon>
        <taxon>Bolidophyceae</taxon>
        <taxon>Parmales</taxon>
        <taxon>Triparmaceae</taxon>
        <taxon>Triparma</taxon>
    </lineage>
</organism>
<dbReference type="OrthoDB" id="5296at2759"/>
<evidence type="ECO:0000313" key="2">
    <source>
        <dbReference type="Proteomes" id="UP001165065"/>
    </source>
</evidence>
<dbReference type="InterPro" id="IPR052184">
    <property type="entry name" value="SDR_enzymes"/>
</dbReference>
<proteinExistence type="predicted"/>
<dbReference type="PANTHER" id="PTHR45458">
    <property type="entry name" value="SHORT-CHAIN DEHYDROGENASE/REDUCTASE SDR"/>
    <property type="match status" value="1"/>
</dbReference>
<gene>
    <name evidence="1" type="ORF">TrCOL_g2990</name>
</gene>
<evidence type="ECO:0000313" key="1">
    <source>
        <dbReference type="EMBL" id="GMI26875.1"/>
    </source>
</evidence>
<dbReference type="InterPro" id="IPR002347">
    <property type="entry name" value="SDR_fam"/>
</dbReference>
<reference evidence="2" key="1">
    <citation type="journal article" date="2023" name="Commun. Biol.">
        <title>Genome analysis of Parmales, the sister group of diatoms, reveals the evolutionary specialization of diatoms from phago-mixotrophs to photoautotrophs.</title>
        <authorList>
            <person name="Ban H."/>
            <person name="Sato S."/>
            <person name="Yoshikawa S."/>
            <person name="Yamada K."/>
            <person name="Nakamura Y."/>
            <person name="Ichinomiya M."/>
            <person name="Sato N."/>
            <person name="Blanc-Mathieu R."/>
            <person name="Endo H."/>
            <person name="Kuwata A."/>
            <person name="Ogata H."/>
        </authorList>
    </citation>
    <scope>NUCLEOTIDE SEQUENCE [LARGE SCALE GENOMIC DNA]</scope>
</reference>
<dbReference type="Gene3D" id="3.40.50.720">
    <property type="entry name" value="NAD(P)-binding Rossmann-like Domain"/>
    <property type="match status" value="1"/>
</dbReference>
<dbReference type="PRINTS" id="PR00081">
    <property type="entry name" value="GDHRDH"/>
</dbReference>
<dbReference type="InterPro" id="IPR036291">
    <property type="entry name" value="NAD(P)-bd_dom_sf"/>
</dbReference>
<keyword evidence="2" id="KW-1185">Reference proteome</keyword>
<protein>
    <submittedName>
        <fullName evidence="1">Uncharacterized protein</fullName>
    </submittedName>
</protein>
<comment type="caution">
    <text evidence="1">The sequence shown here is derived from an EMBL/GenBank/DDBJ whole genome shotgun (WGS) entry which is preliminary data.</text>
</comment>
<name>A0A9W7G0Z5_9STRA</name>